<evidence type="ECO:0000256" key="5">
    <source>
        <dbReference type="ARBA" id="ARBA00022960"/>
    </source>
</evidence>
<evidence type="ECO:0000256" key="2">
    <source>
        <dbReference type="ARBA" id="ARBA00001933"/>
    </source>
</evidence>
<dbReference type="GO" id="GO:0071555">
    <property type="term" value="P:cell wall organization"/>
    <property type="evidence" value="ECO:0007669"/>
    <property type="project" value="UniProtKB-KW"/>
</dbReference>
<dbReference type="Pfam" id="PF01225">
    <property type="entry name" value="Mur_ligase"/>
    <property type="match status" value="1"/>
</dbReference>
<dbReference type="NCBIfam" id="TIGR00492">
    <property type="entry name" value="alr"/>
    <property type="match status" value="1"/>
</dbReference>
<dbReference type="KEGG" id="pnl:PNK_1423"/>
<evidence type="ECO:0000256" key="12">
    <source>
        <dbReference type="PIRSR" id="PIRSR600821-52"/>
    </source>
</evidence>
<evidence type="ECO:0000256" key="9">
    <source>
        <dbReference type="ARBA" id="ARBA00023316"/>
    </source>
</evidence>
<evidence type="ECO:0000313" key="14">
    <source>
        <dbReference type="EMBL" id="CUI17036.1"/>
    </source>
</evidence>
<dbReference type="SMART" id="SM01005">
    <property type="entry name" value="Ala_racemase_C"/>
    <property type="match status" value="1"/>
</dbReference>
<keyword evidence="8" id="KW-0131">Cell cycle</keyword>
<dbReference type="Proteomes" id="UP000069902">
    <property type="component" value="Chromosome cPNK"/>
</dbReference>
<feature type="active site" description="Proton acceptor; specific for D-alanine" evidence="10">
    <location>
        <position position="497"/>
    </location>
</feature>
<dbReference type="Gene3D" id="3.90.190.20">
    <property type="entry name" value="Mur ligase, C-terminal domain"/>
    <property type="match status" value="1"/>
</dbReference>
<dbReference type="GO" id="GO:0005829">
    <property type="term" value="C:cytosol"/>
    <property type="evidence" value="ECO:0007669"/>
    <property type="project" value="TreeGrafter"/>
</dbReference>
<dbReference type="InterPro" id="IPR009006">
    <property type="entry name" value="Ala_racemase/Decarboxylase_C"/>
</dbReference>
<dbReference type="STRING" id="389348.PNK_1423"/>
<dbReference type="FunFam" id="3.20.20.10:FF:000002">
    <property type="entry name" value="Alanine racemase"/>
    <property type="match status" value="1"/>
</dbReference>
<dbReference type="GO" id="GO:0030632">
    <property type="term" value="P:D-alanine biosynthetic process"/>
    <property type="evidence" value="ECO:0007669"/>
    <property type="project" value="UniProtKB-UniRule"/>
</dbReference>
<keyword evidence="7 10" id="KW-0413">Isomerase</keyword>
<dbReference type="Pfam" id="PF08245">
    <property type="entry name" value="Mur_ligase_M"/>
    <property type="match status" value="1"/>
</dbReference>
<dbReference type="InterPro" id="IPR036565">
    <property type="entry name" value="Mur-like_cat_sf"/>
</dbReference>
<dbReference type="InterPro" id="IPR029066">
    <property type="entry name" value="PLP-binding_barrel"/>
</dbReference>
<dbReference type="RefSeq" id="WP_059061192.1">
    <property type="nucleotide sequence ID" value="NZ_LN879502.1"/>
</dbReference>
<dbReference type="Gene3D" id="3.40.1390.10">
    <property type="entry name" value="MurE/MurF, N-terminal domain"/>
    <property type="match status" value="1"/>
</dbReference>
<reference evidence="15" key="1">
    <citation type="submission" date="2015-09" db="EMBL/GenBank/DDBJ databases">
        <authorList>
            <person name="Bertelli C."/>
        </authorList>
    </citation>
    <scope>NUCLEOTIDE SEQUENCE [LARGE SCALE GENOMIC DNA]</scope>
    <source>
        <strain evidence="15">KNic</strain>
    </source>
</reference>
<dbReference type="EC" id="5.1.1.1" evidence="10"/>
<dbReference type="GO" id="GO:0051301">
    <property type="term" value="P:cell division"/>
    <property type="evidence" value="ECO:0007669"/>
    <property type="project" value="UniProtKB-KW"/>
</dbReference>
<dbReference type="PRINTS" id="PR00992">
    <property type="entry name" value="ALARACEMASE"/>
</dbReference>
<dbReference type="InterPro" id="IPR011079">
    <property type="entry name" value="Ala_racemase_C"/>
</dbReference>
<dbReference type="GO" id="GO:0030170">
    <property type="term" value="F:pyridoxal phosphate binding"/>
    <property type="evidence" value="ECO:0007669"/>
    <property type="project" value="UniProtKB-UniRule"/>
</dbReference>
<feature type="active site" description="Proton acceptor; specific for L-alanine" evidence="10">
    <location>
        <position position="724"/>
    </location>
</feature>
<dbReference type="SUPFAM" id="SSF53244">
    <property type="entry name" value="MurD-like peptide ligases, peptide-binding domain"/>
    <property type="match status" value="1"/>
</dbReference>
<keyword evidence="15" id="KW-1185">Reference proteome</keyword>
<evidence type="ECO:0000256" key="6">
    <source>
        <dbReference type="ARBA" id="ARBA00022984"/>
    </source>
</evidence>
<protein>
    <recommendedName>
        <fullName evidence="10">Alanine racemase</fullName>
        <ecNumber evidence="10">5.1.1.1</ecNumber>
    </recommendedName>
</protein>
<evidence type="ECO:0000256" key="1">
    <source>
        <dbReference type="ARBA" id="ARBA00000316"/>
    </source>
</evidence>
<dbReference type="PANTHER" id="PTHR30511:SF0">
    <property type="entry name" value="ALANINE RACEMASE, CATABOLIC-RELATED"/>
    <property type="match status" value="1"/>
</dbReference>
<gene>
    <name evidence="14" type="primary">alr</name>
    <name evidence="14" type="ORF">PNK_1423</name>
</gene>
<dbReference type="InParanoid" id="A0A0U5CQA8"/>
<evidence type="ECO:0000259" key="13">
    <source>
        <dbReference type="SMART" id="SM01005"/>
    </source>
</evidence>
<dbReference type="SUPFAM" id="SSF51419">
    <property type="entry name" value="PLP-binding barrel"/>
    <property type="match status" value="1"/>
</dbReference>
<evidence type="ECO:0000256" key="11">
    <source>
        <dbReference type="PIRSR" id="PIRSR600821-50"/>
    </source>
</evidence>
<dbReference type="PANTHER" id="PTHR30511">
    <property type="entry name" value="ALANINE RACEMASE"/>
    <property type="match status" value="1"/>
</dbReference>
<keyword evidence="5" id="KW-0133">Cell shape</keyword>
<dbReference type="InterPro" id="IPR036615">
    <property type="entry name" value="Mur_ligase_C_dom_sf"/>
</dbReference>
<dbReference type="SUPFAM" id="SSF50621">
    <property type="entry name" value="Alanine racemase C-terminal domain-like"/>
    <property type="match status" value="1"/>
</dbReference>
<comment type="catalytic activity">
    <reaction evidence="1 10">
        <text>L-alanine = D-alanine</text>
        <dbReference type="Rhea" id="RHEA:20249"/>
        <dbReference type="ChEBI" id="CHEBI:57416"/>
        <dbReference type="ChEBI" id="CHEBI:57972"/>
        <dbReference type="EC" id="5.1.1.1"/>
    </reaction>
</comment>
<dbReference type="Gene3D" id="3.40.1190.10">
    <property type="entry name" value="Mur-like, catalytic domain"/>
    <property type="match status" value="1"/>
</dbReference>
<keyword evidence="4 10" id="KW-0663">Pyridoxal phosphate</keyword>
<dbReference type="UniPathway" id="UPA00042">
    <property type="reaction ID" value="UER00497"/>
</dbReference>
<evidence type="ECO:0000256" key="8">
    <source>
        <dbReference type="ARBA" id="ARBA00023306"/>
    </source>
</evidence>
<dbReference type="InterPro" id="IPR013221">
    <property type="entry name" value="Mur_ligase_cen"/>
</dbReference>
<dbReference type="InterPro" id="IPR000713">
    <property type="entry name" value="Mur_ligase_N"/>
</dbReference>
<dbReference type="NCBIfam" id="NF008897">
    <property type="entry name" value="PRK11930.1"/>
    <property type="match status" value="1"/>
</dbReference>
<dbReference type="CDD" id="cd00430">
    <property type="entry name" value="PLPDE_III_AR"/>
    <property type="match status" value="1"/>
</dbReference>
<feature type="modified residue" description="N6-(pyridoxal phosphate)lysine" evidence="10 11">
    <location>
        <position position="497"/>
    </location>
</feature>
<dbReference type="Gene3D" id="2.40.37.10">
    <property type="entry name" value="Lyase, Ornithine Decarboxylase, Chain A, domain 1"/>
    <property type="match status" value="1"/>
</dbReference>
<dbReference type="AlphaFoldDB" id="A0A0U5CQA8"/>
<dbReference type="SUPFAM" id="SSF63418">
    <property type="entry name" value="MurE/MurF N-terminal domain"/>
    <property type="match status" value="1"/>
</dbReference>
<comment type="cofactor">
    <cofactor evidence="2 10 11">
        <name>pyridoxal 5'-phosphate</name>
        <dbReference type="ChEBI" id="CHEBI:597326"/>
    </cofactor>
</comment>
<evidence type="ECO:0000313" key="15">
    <source>
        <dbReference type="Proteomes" id="UP000069902"/>
    </source>
</evidence>
<dbReference type="GO" id="GO:0005524">
    <property type="term" value="F:ATP binding"/>
    <property type="evidence" value="ECO:0007669"/>
    <property type="project" value="InterPro"/>
</dbReference>
<dbReference type="Gene3D" id="3.20.20.10">
    <property type="entry name" value="Alanine racemase"/>
    <property type="match status" value="1"/>
</dbReference>
<dbReference type="InterPro" id="IPR035911">
    <property type="entry name" value="MurE/MurF_N"/>
</dbReference>
<evidence type="ECO:0000256" key="4">
    <source>
        <dbReference type="ARBA" id="ARBA00022898"/>
    </source>
</evidence>
<dbReference type="PATRIC" id="fig|389348.3.peg.1593"/>
<feature type="binding site" evidence="10 12">
    <location>
        <position position="773"/>
    </location>
    <ligand>
        <name>substrate</name>
    </ligand>
</feature>
<dbReference type="HAMAP" id="MF_01201">
    <property type="entry name" value="Ala_racemase"/>
    <property type="match status" value="1"/>
</dbReference>
<dbReference type="GO" id="GO:0009252">
    <property type="term" value="P:peptidoglycan biosynthetic process"/>
    <property type="evidence" value="ECO:0007669"/>
    <property type="project" value="UniProtKB-KW"/>
</dbReference>
<sequence length="841" mass="93437">MDAFDLRLWNGFNQAGGTLSEPAIVDQITIDSRRIGSSHSLFVALKGEKLDGHDYVRQAVQAGAKYAIVSDQWTPPSDLNGLTLLRVKSPLKAFQEIAKAYRLQLPVKIIGVTGSFGKTMVKDLLHTLLATEKKTAASPESFNSQIGVPLSLLTIRKEHEIAIIEAAISQKQEMEALADLIKPDYTILTPIGKKHLATLQDMSTLAQETLKLIWATPEGGWSLLPTEVHSQLSQSTPSFPIYFWDEACQKLPHATSFQTDVTVPAHYQLSFPDHSVYQGRMSAAYTYYLNLINMSSKAAWLSGISASNIQQVFQTYQPEPTRTEIWKVPTGATFINDTYCSDPQSVDLALRHFDYAADSQRKIVVFGGMRGEPMHANSDYRSIGKTLAKAHLRHLLLFGTKPFKPLIEEMEKNSSETEILAFESEKEVLEHLQNHIQSQDLILLKGEKKFPLDRLTEAFNESQNHNQCIINLAAIKNNLDMIQAKLPSQTRIMVMVKALAYGTDDVRMAKFLASYGIDILGVSYVDEAVCLKRAGISQSIFSISAAIYEVAKVVKWSLEVGVSDKDFILALGKEAKRQAKQIKVHLHINTGMGRFGCRQEEALELAKTILSQPNLILEGIMTHFACADDPQEDAFTNEQIRSFDSTIATLKEHGITAPWVHAANSSGAIRFSTPQYNMVRIGLASYGLYVSESVKASLDLRLALSLTSRIVGINVCKQGETVSYGRRYRVEQEAQKIAVLPIGYFDGLHRNYSGKAHVLIRGKKAPMIGNICMDYMMVDVTGIPDIAIGDKVLIFGEDECGQYLSPEELASSGDSIVHELITCLGPRIQRIFVYEEGRQIR</sequence>
<keyword evidence="3" id="KW-0132">Cell division</keyword>
<dbReference type="GO" id="GO:0008784">
    <property type="term" value="F:alanine racemase activity"/>
    <property type="evidence" value="ECO:0007669"/>
    <property type="project" value="UniProtKB-UniRule"/>
</dbReference>
<dbReference type="InterPro" id="IPR001608">
    <property type="entry name" value="Ala_racemase_N"/>
</dbReference>
<feature type="binding site" evidence="10 12">
    <location>
        <position position="594"/>
    </location>
    <ligand>
        <name>substrate</name>
    </ligand>
</feature>
<comment type="similarity">
    <text evidence="10">Belongs to the alanine racemase family.</text>
</comment>
<dbReference type="Pfam" id="PF02875">
    <property type="entry name" value="Mur_ligase_C"/>
    <property type="match status" value="1"/>
</dbReference>
<dbReference type="Pfam" id="PF01168">
    <property type="entry name" value="Ala_racemase_N"/>
    <property type="match status" value="1"/>
</dbReference>
<proteinExistence type="inferred from homology"/>
<dbReference type="SUPFAM" id="SSF53623">
    <property type="entry name" value="MurD-like peptide ligases, catalytic domain"/>
    <property type="match status" value="1"/>
</dbReference>
<accession>A0A0U5CQA8</accession>
<comment type="function">
    <text evidence="10">Catalyzes the interconversion of L-alanine and D-alanine. May also act on other amino acids.</text>
</comment>
<dbReference type="GO" id="GO:0008360">
    <property type="term" value="P:regulation of cell shape"/>
    <property type="evidence" value="ECO:0007669"/>
    <property type="project" value="UniProtKB-KW"/>
</dbReference>
<feature type="domain" description="Alanine racemase C-terminal" evidence="13">
    <location>
        <begin position="703"/>
        <end position="833"/>
    </location>
</feature>
<keyword evidence="9" id="KW-0961">Cell wall biogenesis/degradation</keyword>
<dbReference type="GO" id="GO:0016881">
    <property type="term" value="F:acid-amino acid ligase activity"/>
    <property type="evidence" value="ECO:0007669"/>
    <property type="project" value="InterPro"/>
</dbReference>
<organism evidence="14 15">
    <name type="scientific">Candidatus Protochlamydia naegleriophila</name>
    <dbReference type="NCBI Taxonomy" id="389348"/>
    <lineage>
        <taxon>Bacteria</taxon>
        <taxon>Pseudomonadati</taxon>
        <taxon>Chlamydiota</taxon>
        <taxon>Chlamydiia</taxon>
        <taxon>Parachlamydiales</taxon>
        <taxon>Parachlamydiaceae</taxon>
        <taxon>Candidatus Protochlamydia</taxon>
    </lineage>
</organism>
<dbReference type="InterPro" id="IPR004101">
    <property type="entry name" value="Mur_ligase_C"/>
</dbReference>
<dbReference type="EMBL" id="LN879502">
    <property type="protein sequence ID" value="CUI17036.1"/>
    <property type="molecule type" value="Genomic_DNA"/>
</dbReference>
<dbReference type="Pfam" id="PF00842">
    <property type="entry name" value="Ala_racemase_C"/>
    <property type="match status" value="1"/>
</dbReference>
<comment type="pathway">
    <text evidence="10">Amino-acid biosynthesis; D-alanine biosynthesis; D-alanine from L-alanine: step 1/1.</text>
</comment>
<keyword evidence="14" id="KW-0436">Ligase</keyword>
<dbReference type="InterPro" id="IPR000821">
    <property type="entry name" value="Ala_racemase"/>
</dbReference>
<evidence type="ECO:0000256" key="3">
    <source>
        <dbReference type="ARBA" id="ARBA00022618"/>
    </source>
</evidence>
<evidence type="ECO:0000256" key="7">
    <source>
        <dbReference type="ARBA" id="ARBA00023235"/>
    </source>
</evidence>
<evidence type="ECO:0000256" key="10">
    <source>
        <dbReference type="HAMAP-Rule" id="MF_01201"/>
    </source>
</evidence>
<name>A0A0U5CQA8_9BACT</name>
<keyword evidence="6" id="KW-0573">Peptidoglycan synthesis</keyword>